<gene>
    <name evidence="3" type="ORF">LBLM1_07110</name>
</gene>
<organism evidence="3 4">
    <name type="scientific">Limosilactobacillus mucosae LM1</name>
    <dbReference type="NCBI Taxonomy" id="1130798"/>
    <lineage>
        <taxon>Bacteria</taxon>
        <taxon>Bacillati</taxon>
        <taxon>Bacillota</taxon>
        <taxon>Bacilli</taxon>
        <taxon>Lactobacillales</taxon>
        <taxon>Lactobacillaceae</taxon>
        <taxon>Limosilactobacillus</taxon>
    </lineage>
</organism>
<dbReference type="GO" id="GO:0015668">
    <property type="term" value="F:type III site-specific deoxyribonuclease activity"/>
    <property type="evidence" value="ECO:0007669"/>
    <property type="project" value="InterPro"/>
</dbReference>
<sequence>MKIQLETLPHQTAALKAIDQAFPGMDTYASDPDANYIYANPLVKYRYQEKANIDVKMETGTGKTFVYTRLMYELHQKYGLFKFVIAVPSPSIKEGTKSFITSDYAKQYFSQFFENTQIQLNVINAGDFSAKSGRRNFPAQLAEFVEGTRQNTNQIQVLLINSGMLHSKSMHRDDYDQTLLGGETSPIKAIAATRPIVIIDEPHRFPRGKKFYADIEELKPQLIYRFGATFPEITTGRGKNKITKTDYYRGFPQFNLNAIDSFNQGLVKGIDVDYPDISEREANARYKVKSAKAKELTLTRSGKDYTIGVGENLADIDPDFAGSITYEGGTDRELSNGLALAKDMELIPGTFAESYQDEILKQALDYHFEAETRNFLRPEAEANAPRVKTLSLFFIDSISSLRGQGNDKGWLAEHFEKLLVDKLNSLIAKYELAIDDREKEYHDFLQATLASLQSEHQDVYAGYFSEDRNSSDDDIQAEVDDILKNKEKLLSFKDEQGNWLTRRFLFSKWTLREGWDNPNVFVIAKLRTSGSDISKIQEVGRGLRLPVDENGHRLTQDEWPSRLSFLIGYDEKDFATKLVGEINTDTPIKLDHEKLSDEMVALIVKAKQKSNPKLDAEKLHDEIINDLGQHGVIDFNRNFKDKVAVNGKTMSGYEAFLKLYPEVEHQTAVAQDRVRDLKKRHAATKVKLRKENWNQLKDLWQQLSKRQMIKFDDSINQLAEGVAADIFKDRDKKIFVLDEPQIIHQEIVTDQKGAKVTETQSDYHTAYRTMKYGAFLKQLTLQTDLPVPLLHQLMTKAMQDQLKNNTNYINEKTLGNLVKTFNRNFNDRIRTQYDYVPLDFSSSTSIYDAKKQTFVDELPAALLGVYSADATADPKYLYDRPPLRYDSTDPELMILRRTYSSQITVFGKLPKKAIKIPRFDNGTTTPDFIFKIDQDDGQTVYAVIETKAANMRLGDEEIRVIQQKYFDQLRESGVYYRMATSEDEVHSLIRKIEKKEISTDDVTD</sequence>
<dbReference type="GO" id="GO:0005524">
    <property type="term" value="F:ATP binding"/>
    <property type="evidence" value="ECO:0007669"/>
    <property type="project" value="InterPro"/>
</dbReference>
<dbReference type="AlphaFoldDB" id="A0A0D4CLN0"/>
<dbReference type="Proteomes" id="UP000003645">
    <property type="component" value="Chromosome"/>
</dbReference>
<protein>
    <submittedName>
        <fullName evidence="3">Type III restriction-modification system StyLTI enzyme res</fullName>
    </submittedName>
</protein>
<dbReference type="Gene3D" id="3.40.50.300">
    <property type="entry name" value="P-loop containing nucleotide triphosphate hydrolases"/>
    <property type="match status" value="2"/>
</dbReference>
<feature type="domain" description="Type III restriction enzyme C-terminal endonuclease" evidence="2">
    <location>
        <begin position="875"/>
        <end position="978"/>
    </location>
</feature>
<dbReference type="GO" id="GO:0003677">
    <property type="term" value="F:DNA binding"/>
    <property type="evidence" value="ECO:0007669"/>
    <property type="project" value="InterPro"/>
</dbReference>
<dbReference type="InterPro" id="IPR045572">
    <property type="entry name" value="RE_endonuc_C"/>
</dbReference>
<dbReference type="KEGG" id="lmu:LBLM1_07110"/>
<dbReference type="OrthoDB" id="9804145at2"/>
<reference evidence="3 4" key="1">
    <citation type="journal article" date="2012" name="J. Bacteriol.">
        <title>Genome sequence of Lactobacillus mucosae LM1, isolated from piglet feces.</title>
        <authorList>
            <person name="Lee J.H."/>
            <person name="Valeriano V.D."/>
            <person name="Shin Y.R."/>
            <person name="Chae J.P."/>
            <person name="Kim G.B."/>
            <person name="Ham J.S."/>
            <person name="Chun J."/>
            <person name="Kang D.K."/>
        </authorList>
    </citation>
    <scope>NUCLEOTIDE SEQUENCE [LARGE SCALE GENOMIC DNA]</scope>
    <source>
        <strain evidence="3 4">LM1</strain>
    </source>
</reference>
<dbReference type="InterPro" id="IPR006935">
    <property type="entry name" value="Helicase/UvrB_N"/>
</dbReference>
<accession>A0A0D4CLN0</accession>
<dbReference type="InterPro" id="IPR027417">
    <property type="entry name" value="P-loop_NTPase"/>
</dbReference>
<proteinExistence type="predicted"/>
<dbReference type="REBASE" id="52101">
    <property type="entry name" value="LmuLM1ORF6630P"/>
</dbReference>
<evidence type="ECO:0000259" key="2">
    <source>
        <dbReference type="Pfam" id="PF19778"/>
    </source>
</evidence>
<keyword evidence="4" id="KW-1185">Reference proteome</keyword>
<dbReference type="SUPFAM" id="SSF52540">
    <property type="entry name" value="P-loop containing nucleoside triphosphate hydrolases"/>
    <property type="match status" value="2"/>
</dbReference>
<name>A0A0D4CLN0_LIMMU</name>
<dbReference type="NCBIfam" id="NF012027">
    <property type="entry name" value="PRK15483.1"/>
    <property type="match status" value="1"/>
</dbReference>
<dbReference type="HOGENOM" id="CLU_011799_1_0_9"/>
<dbReference type="Pfam" id="PF19778">
    <property type="entry name" value="RE_endonuc"/>
    <property type="match status" value="1"/>
</dbReference>
<dbReference type="STRING" id="1130798.LBLM1_07110"/>
<dbReference type="EMBL" id="CP011013">
    <property type="protein sequence ID" value="AJT50791.1"/>
    <property type="molecule type" value="Genomic_DNA"/>
</dbReference>
<dbReference type="Pfam" id="PF04851">
    <property type="entry name" value="ResIII"/>
    <property type="match status" value="1"/>
</dbReference>
<evidence type="ECO:0000313" key="3">
    <source>
        <dbReference type="EMBL" id="AJT50791.1"/>
    </source>
</evidence>
<evidence type="ECO:0000259" key="1">
    <source>
        <dbReference type="Pfam" id="PF04851"/>
    </source>
</evidence>
<feature type="domain" description="Helicase/UvrB N-terminal" evidence="1">
    <location>
        <begin position="5"/>
        <end position="231"/>
    </location>
</feature>
<dbReference type="RefSeq" id="WP_006499780.1">
    <property type="nucleotide sequence ID" value="NZ_CP011013.1"/>
</dbReference>
<evidence type="ECO:0000313" key="4">
    <source>
        <dbReference type="Proteomes" id="UP000003645"/>
    </source>
</evidence>